<reference evidence="3 4" key="1">
    <citation type="submission" date="2024-02" db="EMBL/GenBank/DDBJ databases">
        <title>de novo genome assembly of Solanum bulbocastanum strain 11H21.</title>
        <authorList>
            <person name="Hosaka A.J."/>
        </authorList>
    </citation>
    <scope>NUCLEOTIDE SEQUENCE [LARGE SCALE GENOMIC DNA]</scope>
    <source>
        <tissue evidence="3">Young leaves</tissue>
    </source>
</reference>
<feature type="compositionally biased region" description="Basic and acidic residues" evidence="1">
    <location>
        <begin position="30"/>
        <end position="45"/>
    </location>
</feature>
<accession>A0AAN8TAC4</accession>
<evidence type="ECO:0000313" key="3">
    <source>
        <dbReference type="EMBL" id="KAK6784803.1"/>
    </source>
</evidence>
<proteinExistence type="predicted"/>
<dbReference type="EMBL" id="JBANQN010000007">
    <property type="protein sequence ID" value="KAK6784803.1"/>
    <property type="molecule type" value="Genomic_DNA"/>
</dbReference>
<dbReference type="Pfam" id="PF08542">
    <property type="entry name" value="Rep_fac_C"/>
    <property type="match status" value="1"/>
</dbReference>
<dbReference type="Proteomes" id="UP001371456">
    <property type="component" value="Unassembled WGS sequence"/>
</dbReference>
<dbReference type="GO" id="GO:0006260">
    <property type="term" value="P:DNA replication"/>
    <property type="evidence" value="ECO:0007669"/>
    <property type="project" value="InterPro"/>
</dbReference>
<feature type="region of interest" description="Disordered" evidence="1">
    <location>
        <begin position="1"/>
        <end position="45"/>
    </location>
</feature>
<comment type="caution">
    <text evidence="3">The sequence shown here is derived from an EMBL/GenBank/DDBJ whole genome shotgun (WGS) entry which is preliminary data.</text>
</comment>
<dbReference type="SUPFAM" id="SSF48019">
    <property type="entry name" value="post-AAA+ oligomerization domain-like"/>
    <property type="match status" value="1"/>
</dbReference>
<evidence type="ECO:0000313" key="4">
    <source>
        <dbReference type="Proteomes" id="UP001371456"/>
    </source>
</evidence>
<evidence type="ECO:0000256" key="1">
    <source>
        <dbReference type="SAM" id="MobiDB-lite"/>
    </source>
</evidence>
<dbReference type="InterPro" id="IPR008921">
    <property type="entry name" value="DNA_pol3_clamp-load_cplx_C"/>
</dbReference>
<gene>
    <name evidence="3" type="ORF">RDI58_018258</name>
</gene>
<keyword evidence="4" id="KW-1185">Reference proteome</keyword>
<name>A0AAN8TAC4_SOLBU</name>
<dbReference type="InterPro" id="IPR013748">
    <property type="entry name" value="Rep_factorC_C"/>
</dbReference>
<organism evidence="3 4">
    <name type="scientific">Solanum bulbocastanum</name>
    <name type="common">Wild potato</name>
    <dbReference type="NCBI Taxonomy" id="147425"/>
    <lineage>
        <taxon>Eukaryota</taxon>
        <taxon>Viridiplantae</taxon>
        <taxon>Streptophyta</taxon>
        <taxon>Embryophyta</taxon>
        <taxon>Tracheophyta</taxon>
        <taxon>Spermatophyta</taxon>
        <taxon>Magnoliopsida</taxon>
        <taxon>eudicotyledons</taxon>
        <taxon>Gunneridae</taxon>
        <taxon>Pentapetalae</taxon>
        <taxon>asterids</taxon>
        <taxon>lamiids</taxon>
        <taxon>Solanales</taxon>
        <taxon>Solanaceae</taxon>
        <taxon>Solanoideae</taxon>
        <taxon>Solaneae</taxon>
        <taxon>Solanum</taxon>
    </lineage>
</organism>
<dbReference type="Gene3D" id="1.20.272.10">
    <property type="match status" value="1"/>
</dbReference>
<sequence length="349" mass="38499">MDKKHVSLPRSTVVHSNPNPSKDQPIAANMRDRQNGEESCSRNCRDSEGLASSLTRILQGQPRNALAKPGKVVVHVWLMIWEIEKNMILGLKSGMQEGMNSHSKPMAPCGMAAKLAQDIAINIDSNPFYMMRAGVTKSDRVDDRITIDTNLLQAKSQYGGIGVAAAAATTGATHRKVETVQYVMVMCVPISPSPSPQQRVSFSLSEILRVSAARLFGSSISAKDLISVSGVIPNEVVQAIFSACRSGNFELANKEVNNVIAEGYPVSQLLSQLYDIVVDADYMSDEQKARICKKFAEADKCHLKRRLIWFIGLLSVSIAEASNREEYEEEEVEGVIRMDPNWDRITCRI</sequence>
<dbReference type="GO" id="GO:0003677">
    <property type="term" value="F:DNA binding"/>
    <property type="evidence" value="ECO:0007669"/>
    <property type="project" value="InterPro"/>
</dbReference>
<evidence type="ECO:0000259" key="2">
    <source>
        <dbReference type="Pfam" id="PF08542"/>
    </source>
</evidence>
<feature type="domain" description="Replication factor C C-terminal" evidence="2">
    <location>
        <begin position="233"/>
        <end position="301"/>
    </location>
</feature>
<feature type="compositionally biased region" description="Polar residues" evidence="1">
    <location>
        <begin position="9"/>
        <end position="22"/>
    </location>
</feature>
<protein>
    <recommendedName>
        <fullName evidence="2">Replication factor C C-terminal domain-containing protein</fullName>
    </recommendedName>
</protein>
<dbReference type="AlphaFoldDB" id="A0AAN8TAC4"/>